<gene>
    <name evidence="1" type="ORF">BBBOND_0110530</name>
</gene>
<dbReference type="AlphaFoldDB" id="A0A061DAL1"/>
<evidence type="ECO:0000313" key="1">
    <source>
        <dbReference type="EMBL" id="CDR94755.1"/>
    </source>
</evidence>
<sequence>MEKMASVKDYQVASVAVHDAKMGSHVNVIVATAEHTATASSAAAVAGPCDGYVIGRCGDKNYSECIGHVRYEASGPVLNRNKYPIDCKKSHKGGPVENETRTAIALLNAHTAANYVPKIGAEYG</sequence>
<organism evidence="1 2">
    <name type="scientific">Babesia bigemina</name>
    <dbReference type="NCBI Taxonomy" id="5866"/>
    <lineage>
        <taxon>Eukaryota</taxon>
        <taxon>Sar</taxon>
        <taxon>Alveolata</taxon>
        <taxon>Apicomplexa</taxon>
        <taxon>Aconoidasida</taxon>
        <taxon>Piroplasmida</taxon>
        <taxon>Babesiidae</taxon>
        <taxon>Babesia</taxon>
    </lineage>
</organism>
<dbReference type="KEGG" id="bbig:BBBOND_0110530"/>
<name>A0A061DAL1_BABBI</name>
<proteinExistence type="predicted"/>
<dbReference type="Proteomes" id="UP000033188">
    <property type="component" value="Chromosome 1"/>
</dbReference>
<dbReference type="RefSeq" id="XP_012766941.1">
    <property type="nucleotide sequence ID" value="XM_012911487.1"/>
</dbReference>
<keyword evidence="2" id="KW-1185">Reference proteome</keyword>
<dbReference type="GeneID" id="24563296"/>
<protein>
    <submittedName>
        <fullName evidence="1">Uncharacterized protein</fullName>
    </submittedName>
</protein>
<dbReference type="EMBL" id="LK391707">
    <property type="protein sequence ID" value="CDR94755.1"/>
    <property type="molecule type" value="Genomic_DNA"/>
</dbReference>
<accession>A0A061DAL1</accession>
<reference evidence="2" key="1">
    <citation type="journal article" date="2014" name="Nucleic Acids Res.">
        <title>The evolutionary dynamics of variant antigen genes in Babesia reveal a history of genomic innovation underlying host-parasite interaction.</title>
        <authorList>
            <person name="Jackson A.P."/>
            <person name="Otto T.D."/>
            <person name="Darby A."/>
            <person name="Ramaprasad A."/>
            <person name="Xia D."/>
            <person name="Echaide I.E."/>
            <person name="Farber M."/>
            <person name="Gahlot S."/>
            <person name="Gamble J."/>
            <person name="Gupta D."/>
            <person name="Gupta Y."/>
            <person name="Jackson L."/>
            <person name="Malandrin L."/>
            <person name="Malas T.B."/>
            <person name="Moussa E."/>
            <person name="Nair M."/>
            <person name="Reid A.J."/>
            <person name="Sanders M."/>
            <person name="Sharma J."/>
            <person name="Tracey A."/>
            <person name="Quail M.A."/>
            <person name="Weir W."/>
            <person name="Wastling J.M."/>
            <person name="Hall N."/>
            <person name="Willadsen P."/>
            <person name="Lingelbach K."/>
            <person name="Shiels B."/>
            <person name="Tait A."/>
            <person name="Berriman M."/>
            <person name="Allred D.R."/>
            <person name="Pain A."/>
        </authorList>
    </citation>
    <scope>NUCLEOTIDE SEQUENCE [LARGE SCALE GENOMIC DNA]</scope>
    <source>
        <strain evidence="2">Bond</strain>
    </source>
</reference>
<evidence type="ECO:0000313" key="2">
    <source>
        <dbReference type="Proteomes" id="UP000033188"/>
    </source>
</evidence>
<dbReference type="VEuPathDB" id="PiroplasmaDB:BBBOND_0110530"/>